<sequence>MKAKIEDLTEGIESLELKGEMVGLSELEMVVRNDKFNHLWLLLKSKEGVEFQKSRSRWLREGDANTKYFHAEANSTVE</sequence>
<protein>
    <submittedName>
        <fullName evidence="1">Uncharacterized protein</fullName>
    </submittedName>
</protein>
<reference evidence="2" key="1">
    <citation type="journal article" date="2017" name="Front. Plant Sci.">
        <title>Climate Clever Clovers: New Paradigm to Reduce the Environmental Footprint of Ruminants by Breeding Low Methanogenic Forages Utilizing Haplotype Variation.</title>
        <authorList>
            <person name="Kaur P."/>
            <person name="Appels R."/>
            <person name="Bayer P.E."/>
            <person name="Keeble-Gagnere G."/>
            <person name="Wang J."/>
            <person name="Hirakawa H."/>
            <person name="Shirasawa K."/>
            <person name="Vercoe P."/>
            <person name="Stefanova K."/>
            <person name="Durmic Z."/>
            <person name="Nichols P."/>
            <person name="Revell C."/>
            <person name="Isobe S.N."/>
            <person name="Edwards D."/>
            <person name="Erskine W."/>
        </authorList>
    </citation>
    <scope>NUCLEOTIDE SEQUENCE [LARGE SCALE GENOMIC DNA]</scope>
    <source>
        <strain evidence="2">cv. Daliak</strain>
    </source>
</reference>
<dbReference type="EMBL" id="DF973202">
    <property type="protein sequence ID" value="GAU19667.1"/>
    <property type="molecule type" value="Genomic_DNA"/>
</dbReference>
<evidence type="ECO:0000313" key="1">
    <source>
        <dbReference type="EMBL" id="GAU19667.1"/>
    </source>
</evidence>
<proteinExistence type="predicted"/>
<dbReference type="AlphaFoldDB" id="A0A2Z6MN37"/>
<organism evidence="1 2">
    <name type="scientific">Trifolium subterraneum</name>
    <name type="common">Subterranean clover</name>
    <dbReference type="NCBI Taxonomy" id="3900"/>
    <lineage>
        <taxon>Eukaryota</taxon>
        <taxon>Viridiplantae</taxon>
        <taxon>Streptophyta</taxon>
        <taxon>Embryophyta</taxon>
        <taxon>Tracheophyta</taxon>
        <taxon>Spermatophyta</taxon>
        <taxon>Magnoliopsida</taxon>
        <taxon>eudicotyledons</taxon>
        <taxon>Gunneridae</taxon>
        <taxon>Pentapetalae</taxon>
        <taxon>rosids</taxon>
        <taxon>fabids</taxon>
        <taxon>Fabales</taxon>
        <taxon>Fabaceae</taxon>
        <taxon>Papilionoideae</taxon>
        <taxon>50 kb inversion clade</taxon>
        <taxon>NPAAA clade</taxon>
        <taxon>Hologalegina</taxon>
        <taxon>IRL clade</taxon>
        <taxon>Trifolieae</taxon>
        <taxon>Trifolium</taxon>
    </lineage>
</organism>
<dbReference type="OrthoDB" id="1433654at2759"/>
<dbReference type="Proteomes" id="UP000242715">
    <property type="component" value="Unassembled WGS sequence"/>
</dbReference>
<accession>A0A2Z6MN37</accession>
<gene>
    <name evidence="1" type="ORF">TSUD_240160</name>
</gene>
<keyword evidence="2" id="KW-1185">Reference proteome</keyword>
<evidence type="ECO:0000313" key="2">
    <source>
        <dbReference type="Proteomes" id="UP000242715"/>
    </source>
</evidence>
<name>A0A2Z6MN37_TRISU</name>